<sequence length="86" mass="9818">MTTNPVVSACVELSYPVAVRECRRRPPLDCATARFEDVAAVRPFGWSRGERHFWPHRHDGECERRYAPGYFVRRADGSAVVVDVRA</sequence>
<accession>A0AB39Q6T1</accession>
<gene>
    <name evidence="1" type="ORF">AB5J49_36370</name>
</gene>
<dbReference type="RefSeq" id="WP_369173091.1">
    <property type="nucleotide sequence ID" value="NZ_CP163439.1"/>
</dbReference>
<evidence type="ECO:0000313" key="1">
    <source>
        <dbReference type="EMBL" id="XDQ38394.1"/>
    </source>
</evidence>
<proteinExistence type="predicted"/>
<name>A0AB39Q6T1_9ACTN</name>
<dbReference type="EMBL" id="CP163439">
    <property type="protein sequence ID" value="XDQ38394.1"/>
    <property type="molecule type" value="Genomic_DNA"/>
</dbReference>
<protein>
    <submittedName>
        <fullName evidence="1">Uncharacterized protein</fullName>
    </submittedName>
</protein>
<organism evidence="1">
    <name type="scientific">Streptomyces sp. R28</name>
    <dbReference type="NCBI Taxonomy" id="3238628"/>
    <lineage>
        <taxon>Bacteria</taxon>
        <taxon>Bacillati</taxon>
        <taxon>Actinomycetota</taxon>
        <taxon>Actinomycetes</taxon>
        <taxon>Kitasatosporales</taxon>
        <taxon>Streptomycetaceae</taxon>
        <taxon>Streptomyces</taxon>
    </lineage>
</organism>
<reference evidence="1" key="1">
    <citation type="submission" date="2024-07" db="EMBL/GenBank/DDBJ databases">
        <authorList>
            <person name="Yu S.T."/>
        </authorList>
    </citation>
    <scope>NUCLEOTIDE SEQUENCE</scope>
    <source>
        <strain evidence="1">R28</strain>
    </source>
</reference>
<dbReference type="AlphaFoldDB" id="A0AB39Q6T1"/>